<dbReference type="GO" id="GO:0043565">
    <property type="term" value="F:sequence-specific DNA binding"/>
    <property type="evidence" value="ECO:0007669"/>
    <property type="project" value="InterPro"/>
</dbReference>
<dbReference type="InterPro" id="IPR025662">
    <property type="entry name" value="Sigma_54_int_dom_ATP-bd_1"/>
</dbReference>
<dbReference type="InterPro" id="IPR002197">
    <property type="entry name" value="HTH_Fis"/>
</dbReference>
<dbReference type="PRINTS" id="PR01590">
    <property type="entry name" value="HTHFIS"/>
</dbReference>
<dbReference type="FunFam" id="3.40.50.300:FF:000006">
    <property type="entry name" value="DNA-binding transcriptional regulator NtrC"/>
    <property type="match status" value="1"/>
</dbReference>
<dbReference type="InterPro" id="IPR011006">
    <property type="entry name" value="CheY-like_superfamily"/>
</dbReference>
<dbReference type="SMART" id="SM00448">
    <property type="entry name" value="REC"/>
    <property type="match status" value="1"/>
</dbReference>
<dbReference type="Gene3D" id="3.40.50.300">
    <property type="entry name" value="P-loop containing nucleotide triphosphate hydrolases"/>
    <property type="match status" value="1"/>
</dbReference>
<dbReference type="Gene3D" id="1.10.10.60">
    <property type="entry name" value="Homeodomain-like"/>
    <property type="match status" value="1"/>
</dbReference>
<feature type="domain" description="Sigma-54 factor interaction" evidence="6">
    <location>
        <begin position="147"/>
        <end position="376"/>
    </location>
</feature>
<accession>A0A1X9YS12</accession>
<dbReference type="GO" id="GO:0000160">
    <property type="term" value="P:phosphorelay signal transduction system"/>
    <property type="evidence" value="ECO:0007669"/>
    <property type="project" value="InterPro"/>
</dbReference>
<dbReference type="PROSITE" id="PS00676">
    <property type="entry name" value="SIGMA54_INTERACT_2"/>
    <property type="match status" value="1"/>
</dbReference>
<feature type="modified residue" description="4-aspartylphosphate" evidence="5">
    <location>
        <position position="57"/>
    </location>
</feature>
<evidence type="ECO:0000313" key="8">
    <source>
        <dbReference type="EMBL" id="ARS35657.1"/>
    </source>
</evidence>
<evidence type="ECO:0000256" key="3">
    <source>
        <dbReference type="ARBA" id="ARBA00023015"/>
    </source>
</evidence>
<dbReference type="SUPFAM" id="SSF46689">
    <property type="entry name" value="Homeodomain-like"/>
    <property type="match status" value="1"/>
</dbReference>
<dbReference type="InterPro" id="IPR009057">
    <property type="entry name" value="Homeodomain-like_sf"/>
</dbReference>
<keyword evidence="1" id="KW-0547">Nucleotide-binding</keyword>
<dbReference type="PROSITE" id="PS50110">
    <property type="entry name" value="RESPONSE_REGULATORY"/>
    <property type="match status" value="1"/>
</dbReference>
<dbReference type="Pfam" id="PF25601">
    <property type="entry name" value="AAA_lid_14"/>
    <property type="match status" value="1"/>
</dbReference>
<dbReference type="PANTHER" id="PTHR32071">
    <property type="entry name" value="TRANSCRIPTIONAL REGULATORY PROTEIN"/>
    <property type="match status" value="1"/>
</dbReference>
<gene>
    <name evidence="8" type="ORF">CA264_09510</name>
</gene>
<dbReference type="PROSITE" id="PS00675">
    <property type="entry name" value="SIGMA54_INTERACT_1"/>
    <property type="match status" value="1"/>
</dbReference>
<name>A0A1X9YS12_9BACT</name>
<dbReference type="Gene3D" id="3.40.50.2300">
    <property type="match status" value="1"/>
</dbReference>
<dbReference type="SUPFAM" id="SSF52172">
    <property type="entry name" value="CheY-like"/>
    <property type="match status" value="1"/>
</dbReference>
<keyword evidence="5" id="KW-0597">Phosphoprotein</keyword>
<dbReference type="KEGG" id="pact:CA264_09510"/>
<dbReference type="RefSeq" id="WP_025606659.1">
    <property type="nucleotide sequence ID" value="NZ_CP021235.1"/>
</dbReference>
<dbReference type="Pfam" id="PF02954">
    <property type="entry name" value="HTH_8"/>
    <property type="match status" value="1"/>
</dbReference>
<evidence type="ECO:0000313" key="9">
    <source>
        <dbReference type="Proteomes" id="UP000266292"/>
    </source>
</evidence>
<dbReference type="SMART" id="SM00382">
    <property type="entry name" value="AAA"/>
    <property type="match status" value="1"/>
</dbReference>
<keyword evidence="2" id="KW-0067">ATP-binding</keyword>
<dbReference type="GO" id="GO:0006355">
    <property type="term" value="P:regulation of DNA-templated transcription"/>
    <property type="evidence" value="ECO:0007669"/>
    <property type="project" value="InterPro"/>
</dbReference>
<dbReference type="AlphaFoldDB" id="A0A1X9YS12"/>
<feature type="domain" description="Response regulatory" evidence="7">
    <location>
        <begin position="6"/>
        <end position="122"/>
    </location>
</feature>
<evidence type="ECO:0000256" key="2">
    <source>
        <dbReference type="ARBA" id="ARBA00022840"/>
    </source>
</evidence>
<dbReference type="InterPro" id="IPR027417">
    <property type="entry name" value="P-loop_NTPase"/>
</dbReference>
<reference evidence="9" key="1">
    <citation type="submission" date="2017-05" db="EMBL/GenBank/DDBJ databases">
        <authorList>
            <person name="Ray J."/>
            <person name="Price M."/>
            <person name="Deutschbauer A."/>
        </authorList>
    </citation>
    <scope>NUCLEOTIDE SEQUENCE [LARGE SCALE GENOMIC DNA]</scope>
    <source>
        <strain evidence="9">DSM 19842</strain>
    </source>
</reference>
<proteinExistence type="predicted"/>
<dbReference type="Gene3D" id="1.10.8.60">
    <property type="match status" value="1"/>
</dbReference>
<dbReference type="OrthoDB" id="9782110at2"/>
<protein>
    <submittedName>
        <fullName evidence="8">Sigma-54-dependent Fis family transcriptional regulator</fullName>
    </submittedName>
</protein>
<evidence type="ECO:0000256" key="4">
    <source>
        <dbReference type="ARBA" id="ARBA00023163"/>
    </source>
</evidence>
<dbReference type="InterPro" id="IPR025943">
    <property type="entry name" value="Sigma_54_int_dom_ATP-bd_2"/>
</dbReference>
<dbReference type="EMBL" id="CP021235">
    <property type="protein sequence ID" value="ARS35657.1"/>
    <property type="molecule type" value="Genomic_DNA"/>
</dbReference>
<dbReference type="Proteomes" id="UP000266292">
    <property type="component" value="Chromosome"/>
</dbReference>
<keyword evidence="3" id="KW-0805">Transcription regulation</keyword>
<dbReference type="PROSITE" id="PS50045">
    <property type="entry name" value="SIGMA54_INTERACT_4"/>
    <property type="match status" value="1"/>
</dbReference>
<dbReference type="SUPFAM" id="SSF52540">
    <property type="entry name" value="P-loop containing nucleoside triphosphate hydrolases"/>
    <property type="match status" value="1"/>
</dbReference>
<evidence type="ECO:0000256" key="1">
    <source>
        <dbReference type="ARBA" id="ARBA00022741"/>
    </source>
</evidence>
<keyword evidence="4" id="KW-0804">Transcription</keyword>
<dbReference type="Pfam" id="PF00158">
    <property type="entry name" value="Sigma54_activat"/>
    <property type="match status" value="1"/>
</dbReference>
<organism evidence="8 9">
    <name type="scientific">Pontibacter actiniarum</name>
    <dbReference type="NCBI Taxonomy" id="323450"/>
    <lineage>
        <taxon>Bacteria</taxon>
        <taxon>Pseudomonadati</taxon>
        <taxon>Bacteroidota</taxon>
        <taxon>Cytophagia</taxon>
        <taxon>Cytophagales</taxon>
        <taxon>Hymenobacteraceae</taxon>
        <taxon>Pontibacter</taxon>
    </lineage>
</organism>
<sequence length="451" mass="50856">MQTNSTLLLIDDENNLRQVLARVLELEGYQVLQAKNAREGFELLENHAEEVEVVLSDVKLPDDHGLNILRKVKEKYPLPEVILMTAFGTIQDGVSAMKQGAFDYLTKGENDEQLIVTVARAADKARLRKRVAELEKQVEAKFTLDTIIGHTPALKQAKELTARVAATDSTVLLEGETGVGKELFAQAIHSASPRRSKPFVAVNCSAFPKDLLESEIFGYKKGAFTGAMADKKGLFEEANGGTIFLDEIGEMPPELQAKFLRVLETQSFTKLGDTKPVKVNVRIVAATNRDLQAEAEADRFRPDLYYRLSVFKIRVPTLRERQADIPLLAQHFLQLYNLKMNRRLEGMSEEFIQKLKHYPWKGNIRELKNVMERAVILADEEKLTPEHLPAEFWTAAPSLEASESDTSLSTVERKHIMKILEQTDGNKTEAARRLHIGLTTLYRKVQEYGLN</sequence>
<dbReference type="InterPro" id="IPR002078">
    <property type="entry name" value="Sigma_54_int"/>
</dbReference>
<evidence type="ECO:0000256" key="5">
    <source>
        <dbReference type="PROSITE-ProRule" id="PRU00169"/>
    </source>
</evidence>
<dbReference type="Pfam" id="PF00072">
    <property type="entry name" value="Response_reg"/>
    <property type="match status" value="1"/>
</dbReference>
<evidence type="ECO:0000259" key="7">
    <source>
        <dbReference type="PROSITE" id="PS50110"/>
    </source>
</evidence>
<dbReference type="GO" id="GO:0005524">
    <property type="term" value="F:ATP binding"/>
    <property type="evidence" value="ECO:0007669"/>
    <property type="project" value="UniProtKB-KW"/>
</dbReference>
<dbReference type="InterPro" id="IPR001789">
    <property type="entry name" value="Sig_transdc_resp-reg_receiver"/>
</dbReference>
<dbReference type="STRING" id="709015.GCA_000472485_01916"/>
<dbReference type="PANTHER" id="PTHR32071:SF121">
    <property type="entry name" value="SIGMA L-DEPENDENT TRANSCRIPTIONAL REGULATOR YQIR-RELATED"/>
    <property type="match status" value="1"/>
</dbReference>
<dbReference type="InterPro" id="IPR058031">
    <property type="entry name" value="AAA_lid_NorR"/>
</dbReference>
<keyword evidence="9" id="KW-1185">Reference proteome</keyword>
<evidence type="ECO:0000259" key="6">
    <source>
        <dbReference type="PROSITE" id="PS50045"/>
    </source>
</evidence>
<dbReference type="InterPro" id="IPR003593">
    <property type="entry name" value="AAA+_ATPase"/>
</dbReference>
<dbReference type="CDD" id="cd00009">
    <property type="entry name" value="AAA"/>
    <property type="match status" value="1"/>
</dbReference>